<evidence type="ECO:0000313" key="1">
    <source>
        <dbReference type="EMBL" id="OHT17578.1"/>
    </source>
</evidence>
<dbReference type="VEuPathDB" id="TrichDB:TRFO_00826"/>
<dbReference type="Proteomes" id="UP000179807">
    <property type="component" value="Unassembled WGS sequence"/>
</dbReference>
<evidence type="ECO:0000313" key="2">
    <source>
        <dbReference type="Proteomes" id="UP000179807"/>
    </source>
</evidence>
<sequence>MFWNIGQRGYQDLFSFIGKAQPKNLALTTKVLHKRKEIHIRIDGLTRLMKQGQNKLNELKSIAIKASSLSEMDYIKLQIKGEQERKQFGWEDRVAWLKEVIEQVQLIHDISEGKTNQKIIELEDRAKNFSKMQSASKQMNIERSN</sequence>
<dbReference type="EMBL" id="MLAK01000001">
    <property type="protein sequence ID" value="OHT17578.1"/>
    <property type="molecule type" value="Genomic_DNA"/>
</dbReference>
<proteinExistence type="predicted"/>
<comment type="caution">
    <text evidence="1">The sequence shown here is derived from an EMBL/GenBank/DDBJ whole genome shotgun (WGS) entry which is preliminary data.</text>
</comment>
<organism evidence="1 2">
    <name type="scientific">Tritrichomonas foetus</name>
    <dbReference type="NCBI Taxonomy" id="1144522"/>
    <lineage>
        <taxon>Eukaryota</taxon>
        <taxon>Metamonada</taxon>
        <taxon>Parabasalia</taxon>
        <taxon>Tritrichomonadida</taxon>
        <taxon>Tritrichomonadidae</taxon>
        <taxon>Tritrichomonas</taxon>
    </lineage>
</organism>
<name>A0A1J4L2D5_9EUKA</name>
<accession>A0A1J4L2D5</accession>
<keyword evidence="2" id="KW-1185">Reference proteome</keyword>
<dbReference type="RefSeq" id="XP_068370714.1">
    <property type="nucleotide sequence ID" value="XM_068489733.1"/>
</dbReference>
<protein>
    <submittedName>
        <fullName evidence="1">Uncharacterized protein</fullName>
    </submittedName>
</protein>
<reference evidence="1" key="1">
    <citation type="submission" date="2016-10" db="EMBL/GenBank/DDBJ databases">
        <authorList>
            <person name="Benchimol M."/>
            <person name="Almeida L.G."/>
            <person name="Vasconcelos A.T."/>
            <person name="Perreira-Neves A."/>
            <person name="Rosa I.A."/>
            <person name="Tasca T."/>
            <person name="Bogo M.R."/>
            <person name="de Souza W."/>
        </authorList>
    </citation>
    <scope>NUCLEOTIDE SEQUENCE [LARGE SCALE GENOMIC DNA]</scope>
    <source>
        <strain evidence="1">K</strain>
    </source>
</reference>
<dbReference type="OrthoDB" id="8954335at2759"/>
<gene>
    <name evidence="1" type="ORF">TRFO_00826</name>
</gene>
<dbReference type="GeneID" id="94824437"/>
<dbReference type="AlphaFoldDB" id="A0A1J4L2D5"/>